<name>A0A4E0R906_FASHE</name>
<protein>
    <submittedName>
        <fullName evidence="8">UDP-sugar transporter protein SLC35A4</fullName>
    </submittedName>
</protein>
<organism evidence="8 9">
    <name type="scientific">Fasciola hepatica</name>
    <name type="common">Liver fluke</name>
    <dbReference type="NCBI Taxonomy" id="6192"/>
    <lineage>
        <taxon>Eukaryota</taxon>
        <taxon>Metazoa</taxon>
        <taxon>Spiralia</taxon>
        <taxon>Lophotrochozoa</taxon>
        <taxon>Platyhelminthes</taxon>
        <taxon>Trematoda</taxon>
        <taxon>Digenea</taxon>
        <taxon>Plagiorchiida</taxon>
        <taxon>Echinostomata</taxon>
        <taxon>Echinostomatoidea</taxon>
        <taxon>Fasciolidae</taxon>
        <taxon>Fasciola</taxon>
    </lineage>
</organism>
<evidence type="ECO:0000256" key="1">
    <source>
        <dbReference type="ARBA" id="ARBA00004141"/>
    </source>
</evidence>
<feature type="transmembrane region" description="Helical" evidence="7">
    <location>
        <begin position="249"/>
        <end position="271"/>
    </location>
</feature>
<feature type="transmembrane region" description="Helical" evidence="7">
    <location>
        <begin position="208"/>
        <end position="229"/>
    </location>
</feature>
<evidence type="ECO:0000256" key="7">
    <source>
        <dbReference type="SAM" id="Phobius"/>
    </source>
</evidence>
<comment type="caution">
    <text evidence="8">The sequence shown here is derived from an EMBL/GenBank/DDBJ whole genome shotgun (WGS) entry which is preliminary data.</text>
</comment>
<dbReference type="GO" id="GO:0015165">
    <property type="term" value="F:pyrimidine nucleotide-sugar transmembrane transporter activity"/>
    <property type="evidence" value="ECO:0007669"/>
    <property type="project" value="InterPro"/>
</dbReference>
<dbReference type="PANTHER" id="PTHR10231">
    <property type="entry name" value="NUCLEOTIDE-SUGAR TRANSMEMBRANE TRANSPORTER"/>
    <property type="match status" value="1"/>
</dbReference>
<evidence type="ECO:0000313" key="8">
    <source>
        <dbReference type="EMBL" id="THD24133.1"/>
    </source>
</evidence>
<keyword evidence="2" id="KW-0813">Transport</keyword>
<feature type="transmembrane region" description="Helical" evidence="7">
    <location>
        <begin position="381"/>
        <end position="397"/>
    </location>
</feature>
<keyword evidence="4 7" id="KW-1133">Transmembrane helix</keyword>
<dbReference type="PIRSF" id="PIRSF005799">
    <property type="entry name" value="UDP-gal_transpt"/>
    <property type="match status" value="1"/>
</dbReference>
<proteinExistence type="predicted"/>
<feature type="compositionally biased region" description="Basic and acidic residues" evidence="6">
    <location>
        <begin position="1"/>
        <end position="13"/>
    </location>
</feature>
<accession>A0A4E0R906</accession>
<feature type="transmembrane region" description="Helical" evidence="7">
    <location>
        <begin position="292"/>
        <end position="308"/>
    </location>
</feature>
<dbReference type="Proteomes" id="UP000230066">
    <property type="component" value="Unassembled WGS sequence"/>
</dbReference>
<evidence type="ECO:0000256" key="3">
    <source>
        <dbReference type="ARBA" id="ARBA00022692"/>
    </source>
</evidence>
<keyword evidence="5 7" id="KW-0472">Membrane</keyword>
<feature type="transmembrane region" description="Helical" evidence="7">
    <location>
        <begin position="354"/>
        <end position="375"/>
    </location>
</feature>
<dbReference type="EMBL" id="JXXN02001763">
    <property type="protein sequence ID" value="THD24133.1"/>
    <property type="molecule type" value="Genomic_DNA"/>
</dbReference>
<keyword evidence="3 7" id="KW-0812">Transmembrane</keyword>
<sequence>MTSKSAKCEDSREPTSQLTSPELPVPLSVWRIFLVLAVFLYSSYTIFVHLCEVDGHLPFRPSAVVLLTELLKLSLSIGMFAKGVSRCGSERPFSTVAQAVRAEFRKYRVADASHHEGKISKSPDGPFTTPSPLNHALPLSWSELFFLIVPFTVPAILYAVNNNLGMFMQLEMDPATYQVLGNFKILSTAILFRLIIRRPLSLIQWFSLFLLLLAGITHSYGSLMAKNAIPSSTNKTVGHGVAENTPNATFLHISIVGIFMISIYCTISGLSGVYTEYVMKKRAQMSIHLQNAMLYVFGVLINGLAFATDVLCSDDNSASWNVFKGFSHWTWLLIITQSVSGIFMGFVMKFSNNITRLFIISSAMLVTTFSAMLVFSLHLNAYFVASFILVFTSLYLYHF</sequence>
<feature type="transmembrane region" description="Helical" evidence="7">
    <location>
        <begin position="29"/>
        <end position="50"/>
    </location>
</feature>
<feature type="transmembrane region" description="Helical" evidence="7">
    <location>
        <begin position="144"/>
        <end position="160"/>
    </location>
</feature>
<evidence type="ECO:0000256" key="5">
    <source>
        <dbReference type="ARBA" id="ARBA00023136"/>
    </source>
</evidence>
<dbReference type="InterPro" id="IPR007271">
    <property type="entry name" value="Nuc_sug_transpt"/>
</dbReference>
<dbReference type="NCBIfam" id="TIGR00803">
    <property type="entry name" value="nst"/>
    <property type="match status" value="1"/>
</dbReference>
<reference evidence="8" key="1">
    <citation type="submission" date="2019-03" db="EMBL/GenBank/DDBJ databases">
        <title>Improved annotation for the trematode Fasciola hepatica.</title>
        <authorList>
            <person name="Choi Y.-J."/>
            <person name="Martin J."/>
            <person name="Mitreva M."/>
        </authorList>
    </citation>
    <scope>NUCLEOTIDE SEQUENCE [LARGE SCALE GENOMIC DNA]</scope>
</reference>
<feature type="transmembrane region" description="Helical" evidence="7">
    <location>
        <begin position="175"/>
        <end position="196"/>
    </location>
</feature>
<evidence type="ECO:0000256" key="4">
    <source>
        <dbReference type="ARBA" id="ARBA00022989"/>
    </source>
</evidence>
<gene>
    <name evidence="8" type="ORF">D915_004938</name>
</gene>
<keyword evidence="2" id="KW-0762">Sugar transport</keyword>
<evidence type="ECO:0000313" key="9">
    <source>
        <dbReference type="Proteomes" id="UP000230066"/>
    </source>
</evidence>
<feature type="region of interest" description="Disordered" evidence="6">
    <location>
        <begin position="1"/>
        <end position="20"/>
    </location>
</feature>
<evidence type="ECO:0000256" key="2">
    <source>
        <dbReference type="ARBA" id="ARBA00022597"/>
    </source>
</evidence>
<feature type="transmembrane region" description="Helical" evidence="7">
    <location>
        <begin position="328"/>
        <end position="347"/>
    </location>
</feature>
<dbReference type="Pfam" id="PF04142">
    <property type="entry name" value="Nuc_sug_transp"/>
    <property type="match status" value="1"/>
</dbReference>
<dbReference type="AlphaFoldDB" id="A0A4E0R906"/>
<comment type="subcellular location">
    <subcellularLocation>
        <location evidence="1">Membrane</location>
        <topology evidence="1">Multi-pass membrane protein</topology>
    </subcellularLocation>
</comment>
<keyword evidence="9" id="KW-1185">Reference proteome</keyword>
<dbReference type="GO" id="GO:0000139">
    <property type="term" value="C:Golgi membrane"/>
    <property type="evidence" value="ECO:0007669"/>
    <property type="project" value="InterPro"/>
</dbReference>
<evidence type="ECO:0000256" key="6">
    <source>
        <dbReference type="SAM" id="MobiDB-lite"/>
    </source>
</evidence>